<evidence type="ECO:0008006" key="4">
    <source>
        <dbReference type="Google" id="ProtNLM"/>
    </source>
</evidence>
<dbReference type="PANTHER" id="PTHR36978">
    <property type="entry name" value="P-LOOP CONTAINING NUCLEOTIDE TRIPHOSPHATE HYDROLASE"/>
    <property type="match status" value="1"/>
</dbReference>
<dbReference type="InterPro" id="IPR027417">
    <property type="entry name" value="P-loop_NTPase"/>
</dbReference>
<dbReference type="WBParaSite" id="SRDH1_44430.2">
    <property type="protein sequence ID" value="SRDH1_44430.2"/>
    <property type="gene ID" value="SRDH1_44430"/>
</dbReference>
<accession>A0AA85FC55</accession>
<evidence type="ECO:0000313" key="2">
    <source>
        <dbReference type="Proteomes" id="UP000050792"/>
    </source>
</evidence>
<dbReference type="Proteomes" id="UP000050792">
    <property type="component" value="Unassembled WGS sequence"/>
</dbReference>
<organism evidence="2 3">
    <name type="scientific">Schistosoma rodhaini</name>
    <dbReference type="NCBI Taxonomy" id="6188"/>
    <lineage>
        <taxon>Eukaryota</taxon>
        <taxon>Metazoa</taxon>
        <taxon>Spiralia</taxon>
        <taxon>Lophotrochozoa</taxon>
        <taxon>Platyhelminthes</taxon>
        <taxon>Trematoda</taxon>
        <taxon>Digenea</taxon>
        <taxon>Strigeidida</taxon>
        <taxon>Schistosomatoidea</taxon>
        <taxon>Schistosomatidae</taxon>
        <taxon>Schistosoma</taxon>
    </lineage>
</organism>
<evidence type="ECO:0000256" key="1">
    <source>
        <dbReference type="SAM" id="Phobius"/>
    </source>
</evidence>
<proteinExistence type="predicted"/>
<protein>
    <recommendedName>
        <fullName evidence="4">Sulfotransferase domain-containing protein</fullName>
    </recommendedName>
</protein>
<dbReference type="AlphaFoldDB" id="A0AA85FC55"/>
<dbReference type="Pfam" id="PF17784">
    <property type="entry name" value="Sulfotransfer_4"/>
    <property type="match status" value="1"/>
</dbReference>
<keyword evidence="1" id="KW-0812">Transmembrane</keyword>
<evidence type="ECO:0000313" key="3">
    <source>
        <dbReference type="WBParaSite" id="SRDH1_44430.2"/>
    </source>
</evidence>
<dbReference type="InterPro" id="IPR040632">
    <property type="entry name" value="Sulfotransfer_4"/>
</dbReference>
<sequence>MNVLQLPLMNEKEIQTDDENIHNQLVNLINSMLFHQRWLNKKGKVQVNTLRNLLKNSCYISMFNKLLLTMIETPKTLLLQSFTLLSSSSSSSSAAAAAAAATASSSSSSSAAAAAATASSSSISNDLFIIGAGQMRTGTTSLKFALQLLYNQSCYHMYDIIYHYQESHIQKWLNLFNMNKNFINIEKIYWNDIFNECRFAVDYPTCVFYKELMKIYPNAKVILTVRDADSWVSSCRATTASDMVMTKHTTFTENIIYRLRGLKSLPILHDNMYTKAFGPNYDQMTDDELRDAFIKWNQEIIDYVPKDRLLIFDPKDGWTPLCEFLNIPIPENVPFPHLNKRVDLRNRLLKYRFLAQFLNFSLMISFLWFVHYIITS</sequence>
<dbReference type="PANTHER" id="PTHR36978:SF4">
    <property type="entry name" value="P-LOOP CONTAINING NUCLEOSIDE TRIPHOSPHATE HYDROLASE PROTEIN"/>
    <property type="match status" value="1"/>
</dbReference>
<keyword evidence="1" id="KW-1133">Transmembrane helix</keyword>
<feature type="transmembrane region" description="Helical" evidence="1">
    <location>
        <begin position="353"/>
        <end position="374"/>
    </location>
</feature>
<reference evidence="3" key="2">
    <citation type="submission" date="2023-11" db="UniProtKB">
        <authorList>
            <consortium name="WormBaseParasite"/>
        </authorList>
    </citation>
    <scope>IDENTIFICATION</scope>
</reference>
<keyword evidence="2" id="KW-1185">Reference proteome</keyword>
<keyword evidence="1" id="KW-0472">Membrane</keyword>
<dbReference type="SUPFAM" id="SSF52540">
    <property type="entry name" value="P-loop containing nucleoside triphosphate hydrolases"/>
    <property type="match status" value="1"/>
</dbReference>
<reference evidence="2" key="1">
    <citation type="submission" date="2022-06" db="EMBL/GenBank/DDBJ databases">
        <authorList>
            <person name="Berger JAMES D."/>
            <person name="Berger JAMES D."/>
        </authorList>
    </citation>
    <scope>NUCLEOTIDE SEQUENCE [LARGE SCALE GENOMIC DNA]</scope>
</reference>
<dbReference type="Gene3D" id="3.40.50.300">
    <property type="entry name" value="P-loop containing nucleotide triphosphate hydrolases"/>
    <property type="match status" value="1"/>
</dbReference>
<name>A0AA85FC55_9TREM</name>